<evidence type="ECO:0000313" key="2">
    <source>
        <dbReference type="Proteomes" id="UP000269721"/>
    </source>
</evidence>
<organism evidence="1 2">
    <name type="scientific">Blyttiomyces helicus</name>
    <dbReference type="NCBI Taxonomy" id="388810"/>
    <lineage>
        <taxon>Eukaryota</taxon>
        <taxon>Fungi</taxon>
        <taxon>Fungi incertae sedis</taxon>
        <taxon>Chytridiomycota</taxon>
        <taxon>Chytridiomycota incertae sedis</taxon>
        <taxon>Chytridiomycetes</taxon>
        <taxon>Chytridiomycetes incertae sedis</taxon>
        <taxon>Blyttiomyces</taxon>
    </lineage>
</organism>
<proteinExistence type="predicted"/>
<name>A0A4P9VUB6_9FUNG</name>
<dbReference type="AlphaFoldDB" id="A0A4P9VUB6"/>
<evidence type="ECO:0000313" key="1">
    <source>
        <dbReference type="EMBL" id="RKO83179.1"/>
    </source>
</evidence>
<reference evidence="2" key="1">
    <citation type="journal article" date="2018" name="Nat. Microbiol.">
        <title>Leveraging single-cell genomics to expand the fungal tree of life.</title>
        <authorList>
            <person name="Ahrendt S.R."/>
            <person name="Quandt C.A."/>
            <person name="Ciobanu D."/>
            <person name="Clum A."/>
            <person name="Salamov A."/>
            <person name="Andreopoulos B."/>
            <person name="Cheng J.F."/>
            <person name="Woyke T."/>
            <person name="Pelin A."/>
            <person name="Henrissat B."/>
            <person name="Reynolds N.K."/>
            <person name="Benny G.L."/>
            <person name="Smith M.E."/>
            <person name="James T.Y."/>
            <person name="Grigoriev I.V."/>
        </authorList>
    </citation>
    <scope>NUCLEOTIDE SEQUENCE [LARGE SCALE GENOMIC DNA]</scope>
</reference>
<keyword evidence="2" id="KW-1185">Reference proteome</keyword>
<dbReference type="EMBL" id="ML001560">
    <property type="protein sequence ID" value="RKO83179.1"/>
    <property type="molecule type" value="Genomic_DNA"/>
</dbReference>
<dbReference type="Proteomes" id="UP000269721">
    <property type="component" value="Unassembled WGS sequence"/>
</dbReference>
<sequence>MSKFYPKKSIQVSQPYEKASKGVDLPHLRARHSCGETLDPSANFKELNALTYKGAYAKQLDSCDVRLRHTRFGIGKYYRDMDVQKPAPRQPHPVEAIPAGAENTPPLVAISPKPTPARLALTLSANVKMREGRSSSSQISHPKLQDTYYLSESCSYAPAVWVSTICIHNPARRVREAREHFTGSG</sequence>
<accession>A0A4P9VUB6</accession>
<gene>
    <name evidence="1" type="ORF">BDK51DRAFT_32514</name>
</gene>
<protein>
    <submittedName>
        <fullName evidence="1">Uncharacterized protein</fullName>
    </submittedName>
</protein>